<dbReference type="SUPFAM" id="SSF57180">
    <property type="entry name" value="Cellulose-binding domain"/>
    <property type="match status" value="1"/>
</dbReference>
<comment type="similarity">
    <text evidence="2 11">Belongs to the glycosyl hydrolase 7 (cellulase C) family.</text>
</comment>
<comment type="catalytic activity">
    <reaction evidence="1">
        <text>Endohydrolysis of (1-&gt;4)-beta-D-glucosidic linkages in cellulose, lichenin and cereal beta-D-glucans.</text>
        <dbReference type="EC" id="3.2.1.4"/>
    </reaction>
</comment>
<dbReference type="Proteomes" id="UP001307849">
    <property type="component" value="Unassembled WGS sequence"/>
</dbReference>
<proteinExistence type="inferred from homology"/>
<keyword evidence="6" id="KW-1015">Disulfide bond</keyword>
<feature type="chain" id="PRO_5042880678" description="Glucanase" evidence="12">
    <location>
        <begin position="23"/>
        <end position="455"/>
    </location>
</feature>
<evidence type="ECO:0000259" key="13">
    <source>
        <dbReference type="PROSITE" id="PS51164"/>
    </source>
</evidence>
<dbReference type="SMART" id="SM00236">
    <property type="entry name" value="fCBD"/>
    <property type="match status" value="1"/>
</dbReference>
<dbReference type="PANTHER" id="PTHR33753">
    <property type="entry name" value="1,4-BETA-D-GLUCAN CELLOBIOHYDROLASE B"/>
    <property type="match status" value="1"/>
</dbReference>
<evidence type="ECO:0000256" key="12">
    <source>
        <dbReference type="SAM" id="SignalP"/>
    </source>
</evidence>
<dbReference type="GO" id="GO:0008810">
    <property type="term" value="F:cellulase activity"/>
    <property type="evidence" value="ECO:0007669"/>
    <property type="project" value="UniProtKB-EC"/>
</dbReference>
<dbReference type="InterPro" id="IPR037019">
    <property type="entry name" value="Glyco_hydro_7_sf"/>
</dbReference>
<dbReference type="InterPro" id="IPR001722">
    <property type="entry name" value="Glyco_hydro_7"/>
</dbReference>
<dbReference type="InterPro" id="IPR013320">
    <property type="entry name" value="ConA-like_dom_sf"/>
</dbReference>
<keyword evidence="4 11" id="KW-0378">Hydrolase</keyword>
<dbReference type="SUPFAM" id="SSF49899">
    <property type="entry name" value="Concanavalin A-like lectins/glucanases"/>
    <property type="match status" value="1"/>
</dbReference>
<keyword evidence="3 12" id="KW-0732">Signal</keyword>
<keyword evidence="8" id="KW-0119">Carbohydrate metabolism</keyword>
<dbReference type="InterPro" id="IPR000254">
    <property type="entry name" value="CBD"/>
</dbReference>
<dbReference type="GO" id="GO:0005576">
    <property type="term" value="C:extracellular region"/>
    <property type="evidence" value="ECO:0007669"/>
    <property type="project" value="InterPro"/>
</dbReference>
<evidence type="ECO:0000256" key="9">
    <source>
        <dbReference type="ARBA" id="ARBA00023295"/>
    </source>
</evidence>
<dbReference type="Pfam" id="PF00734">
    <property type="entry name" value="CBM_1"/>
    <property type="match status" value="1"/>
</dbReference>
<dbReference type="AlphaFoldDB" id="A0AAN8N8B7"/>
<organism evidence="14 15">
    <name type="scientific">Arthrobotrys conoides</name>
    <dbReference type="NCBI Taxonomy" id="74498"/>
    <lineage>
        <taxon>Eukaryota</taxon>
        <taxon>Fungi</taxon>
        <taxon>Dikarya</taxon>
        <taxon>Ascomycota</taxon>
        <taxon>Pezizomycotina</taxon>
        <taxon>Orbiliomycetes</taxon>
        <taxon>Orbiliales</taxon>
        <taxon>Orbiliaceae</taxon>
        <taxon>Arthrobotrys</taxon>
    </lineage>
</organism>
<protein>
    <recommendedName>
        <fullName evidence="11">Glucanase</fullName>
        <ecNumber evidence="11">3.2.1.-</ecNumber>
    </recommendedName>
</protein>
<dbReference type="PROSITE" id="PS00562">
    <property type="entry name" value="CBM1_1"/>
    <property type="match status" value="1"/>
</dbReference>
<evidence type="ECO:0000256" key="2">
    <source>
        <dbReference type="ARBA" id="ARBA00006044"/>
    </source>
</evidence>
<keyword evidence="15" id="KW-1185">Reference proteome</keyword>
<evidence type="ECO:0000313" key="14">
    <source>
        <dbReference type="EMBL" id="KAK6513020.1"/>
    </source>
</evidence>
<dbReference type="GO" id="GO:0030245">
    <property type="term" value="P:cellulose catabolic process"/>
    <property type="evidence" value="ECO:0007669"/>
    <property type="project" value="UniProtKB-KW"/>
</dbReference>
<dbReference type="EC" id="3.2.1.-" evidence="11"/>
<sequence>MAFKYAHKFSLAILLLPHLSIAQGPGTLIPEYHPKLPTYKCSKAAGCQKQDTSVVLDWNLRSIHTITTNEPCKSPAGVVDRTICPNQLTCFKQCVVEGLDYYFAGVSTSGDALMLSQFPQAPEPDIPPPRVYLLGADGNYVTFKPKAQEIAFDVDVSLLPCGENGALYFVEMAANGGKSTYTPGGANYGGGYCDSQCPYQAWKNGNLDAGGPYCCNEMDLLEANSQAVAFTPRPCAGNACDNIGCSFNPYAAGHHNYWGPGKTVDTTRPITVVTQFLTDDGTPNGELTTIRRKYVQNGQVIASATVGGDIIEAGQCPSGEEVGGLVTLGKAFQRGMALVFSITNDPADNMNWLDSGDNGPCDPSEGSPDYIQANYPYAKVIFSKIRYGEIDSTLNNNIITSTTRTSTITTTKSTTPGPPTQTHWGQCGGIGFPGPTICEGTYTCFTHNPYYGQCL</sequence>
<feature type="domain" description="CBM1" evidence="13">
    <location>
        <begin position="419"/>
        <end position="455"/>
    </location>
</feature>
<dbReference type="EMBL" id="JAVHJM010000006">
    <property type="protein sequence ID" value="KAK6513020.1"/>
    <property type="molecule type" value="Genomic_DNA"/>
</dbReference>
<dbReference type="GO" id="GO:0030248">
    <property type="term" value="F:cellulose binding"/>
    <property type="evidence" value="ECO:0007669"/>
    <property type="project" value="InterPro"/>
</dbReference>
<keyword evidence="9 11" id="KW-0326">Glycosidase</keyword>
<evidence type="ECO:0000256" key="7">
    <source>
        <dbReference type="ARBA" id="ARBA00023180"/>
    </source>
</evidence>
<evidence type="ECO:0000256" key="1">
    <source>
        <dbReference type="ARBA" id="ARBA00000966"/>
    </source>
</evidence>
<evidence type="ECO:0000256" key="3">
    <source>
        <dbReference type="ARBA" id="ARBA00022729"/>
    </source>
</evidence>
<dbReference type="PRINTS" id="PR00734">
    <property type="entry name" value="GLHYDRLASE7"/>
</dbReference>
<dbReference type="PANTHER" id="PTHR33753:SF1">
    <property type="entry name" value="ENDO-BETA-1,4-GLUCANASE CELB"/>
    <property type="match status" value="1"/>
</dbReference>
<evidence type="ECO:0000256" key="4">
    <source>
        <dbReference type="ARBA" id="ARBA00022801"/>
    </source>
</evidence>
<evidence type="ECO:0000256" key="8">
    <source>
        <dbReference type="ARBA" id="ARBA00023277"/>
    </source>
</evidence>
<reference evidence="14 15" key="1">
    <citation type="submission" date="2019-10" db="EMBL/GenBank/DDBJ databases">
        <authorList>
            <person name="Palmer J.M."/>
        </authorList>
    </citation>
    <scope>NUCLEOTIDE SEQUENCE [LARGE SCALE GENOMIC DNA]</scope>
    <source>
        <strain evidence="14 15">TWF506</strain>
    </source>
</reference>
<dbReference type="Pfam" id="PF00840">
    <property type="entry name" value="Glyco_hydro_7"/>
    <property type="match status" value="1"/>
</dbReference>
<evidence type="ECO:0000256" key="10">
    <source>
        <dbReference type="ARBA" id="ARBA00023326"/>
    </source>
</evidence>
<name>A0AAN8N8B7_9PEZI</name>
<evidence type="ECO:0000313" key="15">
    <source>
        <dbReference type="Proteomes" id="UP001307849"/>
    </source>
</evidence>
<evidence type="ECO:0000256" key="11">
    <source>
        <dbReference type="RuleBase" id="RU361164"/>
    </source>
</evidence>
<keyword evidence="7" id="KW-0325">Glycoprotein</keyword>
<keyword evidence="5 11" id="KW-0136">Cellulose degradation</keyword>
<dbReference type="InterPro" id="IPR035971">
    <property type="entry name" value="CBD_sf"/>
</dbReference>
<gene>
    <name evidence="14" type="ORF">TWF506_009182</name>
</gene>
<evidence type="ECO:0000256" key="6">
    <source>
        <dbReference type="ARBA" id="ARBA00023157"/>
    </source>
</evidence>
<keyword evidence="10 11" id="KW-0624">Polysaccharide degradation</keyword>
<evidence type="ECO:0000256" key="5">
    <source>
        <dbReference type="ARBA" id="ARBA00023001"/>
    </source>
</evidence>
<dbReference type="PROSITE" id="PS51164">
    <property type="entry name" value="CBM1_2"/>
    <property type="match status" value="1"/>
</dbReference>
<feature type="signal peptide" evidence="12">
    <location>
        <begin position="1"/>
        <end position="22"/>
    </location>
</feature>
<dbReference type="Gene3D" id="2.70.100.10">
    <property type="entry name" value="Glycoside hydrolase, family 7, domain"/>
    <property type="match status" value="1"/>
</dbReference>
<comment type="caution">
    <text evidence="14">The sequence shown here is derived from an EMBL/GenBank/DDBJ whole genome shotgun (WGS) entry which is preliminary data.</text>
</comment>
<accession>A0AAN8N8B7</accession>